<feature type="compositionally biased region" description="Low complexity" evidence="2">
    <location>
        <begin position="299"/>
        <end position="308"/>
    </location>
</feature>
<evidence type="ECO:0000313" key="4">
    <source>
        <dbReference type="EMBL" id="KAK4104670.1"/>
    </source>
</evidence>
<feature type="region of interest" description="Disordered" evidence="2">
    <location>
        <begin position="541"/>
        <end position="572"/>
    </location>
</feature>
<evidence type="ECO:0000259" key="3">
    <source>
        <dbReference type="Pfam" id="PF15456"/>
    </source>
</evidence>
<feature type="region of interest" description="Disordered" evidence="2">
    <location>
        <begin position="170"/>
        <end position="201"/>
    </location>
</feature>
<feature type="coiled-coil region" evidence="1">
    <location>
        <begin position="480"/>
        <end position="507"/>
    </location>
</feature>
<dbReference type="Pfam" id="PF15456">
    <property type="entry name" value="Uds1"/>
    <property type="match status" value="1"/>
</dbReference>
<feature type="compositionally biased region" description="Low complexity" evidence="2">
    <location>
        <begin position="685"/>
        <end position="695"/>
    </location>
</feature>
<dbReference type="EMBL" id="MU863626">
    <property type="protein sequence ID" value="KAK4104670.1"/>
    <property type="molecule type" value="Genomic_DNA"/>
</dbReference>
<keyword evidence="5" id="KW-1185">Reference proteome</keyword>
<feature type="compositionally biased region" description="Low complexity" evidence="2">
    <location>
        <begin position="556"/>
        <end position="568"/>
    </location>
</feature>
<feature type="region of interest" description="Disordered" evidence="2">
    <location>
        <begin position="635"/>
        <end position="695"/>
    </location>
</feature>
<sequence length="721" mass="77995">MAHIASCILDTDPDDLSSGLNNYVAKAVSAQDSNESLGRASPLGDKPFAWRLQHPERKYQLFPRDKQVVTAPGKALDPEQAFALAMGQNGDKTEKVGAVTGLRIRIKEHNLVRRRKISVPDLGPMTTVQEAAMDSPTIPGRPPIHERSISAPGNSWKPYSLAECMTSARPQPAAERIEPRSACIRSNEEPQRPQNEVRQPMSPKSLAPLVIPTCNSAAPRLAQQASLNRLRSGSTPVESVCRSARLEDSPRARTPFTPLSASLATPRSGATTVATVSTMPTPVSAPVGHRASPKPWERPAAPGAAATPDGSHPGTSLTPQSELGDPIQTATLGHRRYQSESGSIMERGRPRKRSDICAAAAHKRTGSKRSKSSERRAFEQLPKGWKASDAANVLCPQEVASLQKQALQQAARFEVLRKEDVDSLSRELRQLDERTEYLRLTYTSLRAGRRNLHSRIFQYLRSPRTATFSPESILKQEESLAEFDNSIEEWVNKLEQVENRRTRVRQKLLEHVAAAATLGLPAENVLGVSESLHHAIGVRPLNANNLSTPPRSPAKSSFTATQSSSPSPHRAQVPSTILEQPMFEDAASMDTKDSGAALRRAETIRVYADNDVYSLLARVQDSIDEMTACGEAAAAHKDSSSSSSSSLTTSSARAKLCRTRSHDALTSSPARYPVPTPDKLDKKPSSSSLTASAAAIPEAAAAAAEPAAELFLTSAVFKPPQ</sequence>
<dbReference type="AlphaFoldDB" id="A0AAN6Q6W5"/>
<accession>A0AAN6Q6W5</accession>
<organism evidence="4 5">
    <name type="scientific">Parathielavia hyrcaniae</name>
    <dbReference type="NCBI Taxonomy" id="113614"/>
    <lineage>
        <taxon>Eukaryota</taxon>
        <taxon>Fungi</taxon>
        <taxon>Dikarya</taxon>
        <taxon>Ascomycota</taxon>
        <taxon>Pezizomycotina</taxon>
        <taxon>Sordariomycetes</taxon>
        <taxon>Sordariomycetidae</taxon>
        <taxon>Sordariales</taxon>
        <taxon>Chaetomiaceae</taxon>
        <taxon>Parathielavia</taxon>
    </lineage>
</organism>
<proteinExistence type="predicted"/>
<feature type="compositionally biased region" description="Polar residues" evidence="2">
    <location>
        <begin position="257"/>
        <end position="281"/>
    </location>
</feature>
<evidence type="ECO:0000256" key="2">
    <source>
        <dbReference type="SAM" id="MobiDB-lite"/>
    </source>
</evidence>
<keyword evidence="1" id="KW-0175">Coiled coil</keyword>
<gene>
    <name evidence="4" type="ORF">N658DRAFT_418674</name>
</gene>
<feature type="region of interest" description="Disordered" evidence="2">
    <location>
        <begin position="242"/>
        <end position="353"/>
    </location>
</feature>
<dbReference type="InterPro" id="IPR029191">
    <property type="entry name" value="Uds1"/>
</dbReference>
<name>A0AAN6Q6W5_9PEZI</name>
<reference evidence="4" key="1">
    <citation type="journal article" date="2023" name="Mol. Phylogenet. Evol.">
        <title>Genome-scale phylogeny and comparative genomics of the fungal order Sordariales.</title>
        <authorList>
            <person name="Hensen N."/>
            <person name="Bonometti L."/>
            <person name="Westerberg I."/>
            <person name="Brannstrom I.O."/>
            <person name="Guillou S."/>
            <person name="Cros-Aarteil S."/>
            <person name="Calhoun S."/>
            <person name="Haridas S."/>
            <person name="Kuo A."/>
            <person name="Mondo S."/>
            <person name="Pangilinan J."/>
            <person name="Riley R."/>
            <person name="LaButti K."/>
            <person name="Andreopoulos B."/>
            <person name="Lipzen A."/>
            <person name="Chen C."/>
            <person name="Yan M."/>
            <person name="Daum C."/>
            <person name="Ng V."/>
            <person name="Clum A."/>
            <person name="Steindorff A."/>
            <person name="Ohm R.A."/>
            <person name="Martin F."/>
            <person name="Silar P."/>
            <person name="Natvig D.O."/>
            <person name="Lalanne C."/>
            <person name="Gautier V."/>
            <person name="Ament-Velasquez S.L."/>
            <person name="Kruys A."/>
            <person name="Hutchinson M.I."/>
            <person name="Powell A.J."/>
            <person name="Barry K."/>
            <person name="Miller A.N."/>
            <person name="Grigoriev I.V."/>
            <person name="Debuchy R."/>
            <person name="Gladieux P."/>
            <person name="Hiltunen Thoren M."/>
            <person name="Johannesson H."/>
        </authorList>
    </citation>
    <scope>NUCLEOTIDE SEQUENCE</scope>
    <source>
        <strain evidence="4">CBS 757.83</strain>
    </source>
</reference>
<feature type="domain" description="Up-regulated during septation protein 1" evidence="3">
    <location>
        <begin position="400"/>
        <end position="517"/>
    </location>
</feature>
<evidence type="ECO:0000256" key="1">
    <source>
        <dbReference type="SAM" id="Coils"/>
    </source>
</evidence>
<reference evidence="4" key="2">
    <citation type="submission" date="2023-05" db="EMBL/GenBank/DDBJ databases">
        <authorList>
            <consortium name="Lawrence Berkeley National Laboratory"/>
            <person name="Steindorff A."/>
            <person name="Hensen N."/>
            <person name="Bonometti L."/>
            <person name="Westerberg I."/>
            <person name="Brannstrom I.O."/>
            <person name="Guillou S."/>
            <person name="Cros-Aarteil S."/>
            <person name="Calhoun S."/>
            <person name="Haridas S."/>
            <person name="Kuo A."/>
            <person name="Mondo S."/>
            <person name="Pangilinan J."/>
            <person name="Riley R."/>
            <person name="Labutti K."/>
            <person name="Andreopoulos B."/>
            <person name="Lipzen A."/>
            <person name="Chen C."/>
            <person name="Yanf M."/>
            <person name="Daum C."/>
            <person name="Ng V."/>
            <person name="Clum A."/>
            <person name="Ohm R."/>
            <person name="Martin F."/>
            <person name="Silar P."/>
            <person name="Natvig D."/>
            <person name="Lalanne C."/>
            <person name="Gautier V."/>
            <person name="Ament-Velasquez S.L."/>
            <person name="Kruys A."/>
            <person name="Hutchinson M.I."/>
            <person name="Powell A.J."/>
            <person name="Barry K."/>
            <person name="Miller A.N."/>
            <person name="Grigoriev I.V."/>
            <person name="Debuchy R."/>
            <person name="Gladieux P."/>
            <person name="Thoren M.H."/>
            <person name="Johannesson H."/>
        </authorList>
    </citation>
    <scope>NUCLEOTIDE SEQUENCE</scope>
    <source>
        <strain evidence="4">CBS 757.83</strain>
    </source>
</reference>
<protein>
    <recommendedName>
        <fullName evidence="3">Up-regulated during septation protein 1 domain-containing protein</fullName>
    </recommendedName>
</protein>
<evidence type="ECO:0000313" key="5">
    <source>
        <dbReference type="Proteomes" id="UP001305647"/>
    </source>
</evidence>
<feature type="compositionally biased region" description="Low complexity" evidence="2">
    <location>
        <begin position="640"/>
        <end position="651"/>
    </location>
</feature>
<comment type="caution">
    <text evidence="4">The sequence shown here is derived from an EMBL/GenBank/DDBJ whole genome shotgun (WGS) entry which is preliminary data.</text>
</comment>
<dbReference type="Proteomes" id="UP001305647">
    <property type="component" value="Unassembled WGS sequence"/>
</dbReference>